<feature type="compositionally biased region" description="Polar residues" evidence="1">
    <location>
        <begin position="707"/>
        <end position="719"/>
    </location>
</feature>
<keyword evidence="3" id="KW-1185">Reference proteome</keyword>
<evidence type="ECO:0000313" key="2">
    <source>
        <dbReference type="EMBL" id="MCP1245007.1"/>
    </source>
</evidence>
<protein>
    <recommendedName>
        <fullName evidence="4">TonB-dependent receptor</fullName>
    </recommendedName>
</protein>
<dbReference type="SUPFAM" id="SSF56935">
    <property type="entry name" value="Porins"/>
    <property type="match status" value="1"/>
</dbReference>
<evidence type="ECO:0008006" key="4">
    <source>
        <dbReference type="Google" id="ProtNLM"/>
    </source>
</evidence>
<accession>A0ABT1EPA9</accession>
<feature type="region of interest" description="Disordered" evidence="1">
    <location>
        <begin position="44"/>
        <end position="71"/>
    </location>
</feature>
<dbReference type="Gene3D" id="2.170.130.10">
    <property type="entry name" value="TonB-dependent receptor, plug domain"/>
    <property type="match status" value="1"/>
</dbReference>
<sequence>MPVLLLRILPGRHFASSRSVRLIAPTVLAGGLGLVSATEPALAQSATSTSTSTSTSTTSENSQTTSTQKTENIDVVGHKARGEALGHLKPIMQIKADEIRAYGVDSASDLLTAISPETRSGRGAGGNGPVTLLNGKRVSGMQELQDLPFESIDHVEIFTEEEALKYGYSATQRVVNIITVEHFRAVRTRLSGTTSTDGGGETGAPSLSYTKLDGERRINLSARYSNQAELKDSQRGVVPARASGLYANAGNVTAADGGSLDPTLDALAGTPVTVAGAPSLASTQVPTLQDFLPYANLPHSNGDASAYTLQPSVQKLTLNGVIAGQIFKTVTSSLNLTYTRQDQHSLQGPARGILTLPASNPFSPFSEDTLLYRNFTETSPLRQKVHTETAHAGLKFDGDVGSWKWNSTGSYDRSEITTSSQTGLNLQTVQTDLTDGSMALNPFSVFPTNALSQRTLNTGHTTSNNGQVSGLMSGNAFSLPAGDVATSVSLTGALTNQNAVSSIKSERSYSHIRREVGTFQFNADIPIANRNKHVLSFLGKLDGNVNAAVHQVSQFGTLGTIGGGVTWAPISWVQFPLSITNSQEAPTASQLVAPTIQTPNVTTYDYVTGQSVQVTSLSGGNPNLKATSRHEISLGTLITLPYITGARLHVNYVHDTTHNTILSLPTATAAIENAFPDRFQRNTDGILESVDIRPVNADSESRSEWNATLSFSQPLQGSGTDRHGKSKKAHGRIYLVATQVWRLQDTVTLRSGLPAINLLRGGTISGLGGQPRHEMELQGGIYDKGIGVRLVGKWQAGTSTLASSPGDSLYFSALGTLDATVFADLGELPHWEDRKWAKNFRLFLSVDNVFNERIHVHNGKGATPAGYQPAFMDPLGRTITFSIRKTV</sequence>
<reference evidence="2 3" key="1">
    <citation type="submission" date="2022-06" db="EMBL/GenBank/DDBJ databases">
        <title>Acetobacer genomes from food samples.</title>
        <authorList>
            <person name="Sombolestani A."/>
        </authorList>
    </citation>
    <scope>NUCLEOTIDE SEQUENCE [LARGE SCALE GENOMIC DNA]</scope>
    <source>
        <strain evidence="2 3">R-83281</strain>
    </source>
</reference>
<dbReference type="EMBL" id="JAMYZR010000003">
    <property type="protein sequence ID" value="MCP1245007.1"/>
    <property type="molecule type" value="Genomic_DNA"/>
</dbReference>
<comment type="caution">
    <text evidence="2">The sequence shown here is derived from an EMBL/GenBank/DDBJ whole genome shotgun (WGS) entry which is preliminary data.</text>
</comment>
<proteinExistence type="predicted"/>
<dbReference type="PANTHER" id="PTHR47234:SF1">
    <property type="entry name" value="TONB-DEPENDENT RECEPTOR"/>
    <property type="match status" value="1"/>
</dbReference>
<dbReference type="InterPro" id="IPR037066">
    <property type="entry name" value="Plug_dom_sf"/>
</dbReference>
<name>A0ABT1EPA9_9PROT</name>
<organism evidence="2 3">
    <name type="scientific">Acetobacter cerevisiae</name>
    <dbReference type="NCBI Taxonomy" id="178900"/>
    <lineage>
        <taxon>Bacteria</taxon>
        <taxon>Pseudomonadati</taxon>
        <taxon>Pseudomonadota</taxon>
        <taxon>Alphaproteobacteria</taxon>
        <taxon>Acetobacterales</taxon>
        <taxon>Acetobacteraceae</taxon>
        <taxon>Acetobacter</taxon>
    </lineage>
</organism>
<feature type="compositionally biased region" description="Low complexity" evidence="1">
    <location>
        <begin position="44"/>
        <end position="70"/>
    </location>
</feature>
<gene>
    <name evidence="2" type="ORF">NKW54_03515</name>
</gene>
<feature type="region of interest" description="Disordered" evidence="1">
    <location>
        <begin position="707"/>
        <end position="726"/>
    </location>
</feature>
<evidence type="ECO:0000256" key="1">
    <source>
        <dbReference type="SAM" id="MobiDB-lite"/>
    </source>
</evidence>
<dbReference type="Proteomes" id="UP001523543">
    <property type="component" value="Unassembled WGS sequence"/>
</dbReference>
<dbReference type="PANTHER" id="PTHR47234">
    <property type="match status" value="1"/>
</dbReference>
<dbReference type="RefSeq" id="WP_253549651.1">
    <property type="nucleotide sequence ID" value="NZ_JAMYZR010000003.1"/>
</dbReference>
<evidence type="ECO:0000313" key="3">
    <source>
        <dbReference type="Proteomes" id="UP001523543"/>
    </source>
</evidence>